<reference evidence="5" key="1">
    <citation type="submission" date="2021-03" db="EMBL/GenBank/DDBJ databases">
        <title>Fibrella sp. HMF5335 genome sequencing and assembly.</title>
        <authorList>
            <person name="Kang H."/>
            <person name="Kim H."/>
            <person name="Bae S."/>
            <person name="Joh K."/>
        </authorList>
    </citation>
    <scope>NUCLEOTIDE SEQUENCE</scope>
    <source>
        <strain evidence="5">HMF5335</strain>
    </source>
</reference>
<feature type="domain" description="HTH LytTR-type" evidence="4">
    <location>
        <begin position="141"/>
        <end position="242"/>
    </location>
</feature>
<dbReference type="GO" id="GO:0000976">
    <property type="term" value="F:transcription cis-regulatory region binding"/>
    <property type="evidence" value="ECO:0007669"/>
    <property type="project" value="TreeGrafter"/>
</dbReference>
<evidence type="ECO:0000256" key="1">
    <source>
        <dbReference type="ARBA" id="ARBA00023125"/>
    </source>
</evidence>
<dbReference type="PROSITE" id="PS50930">
    <property type="entry name" value="HTH_LYTTR"/>
    <property type="match status" value="1"/>
</dbReference>
<proteinExistence type="predicted"/>
<dbReference type="Gene3D" id="3.40.50.2300">
    <property type="match status" value="1"/>
</dbReference>
<dbReference type="InterPro" id="IPR007492">
    <property type="entry name" value="LytTR_DNA-bd_dom"/>
</dbReference>
<dbReference type="GO" id="GO:0005829">
    <property type="term" value="C:cytosol"/>
    <property type="evidence" value="ECO:0007669"/>
    <property type="project" value="TreeGrafter"/>
</dbReference>
<dbReference type="InterPro" id="IPR011006">
    <property type="entry name" value="CheY-like_superfamily"/>
</dbReference>
<gene>
    <name evidence="5" type="ORF">J2I47_10810</name>
</gene>
<dbReference type="InterPro" id="IPR001789">
    <property type="entry name" value="Sig_transdc_resp-reg_receiver"/>
</dbReference>
<feature type="domain" description="Response regulatory" evidence="3">
    <location>
        <begin position="5"/>
        <end position="122"/>
    </location>
</feature>
<dbReference type="Pfam" id="PF04397">
    <property type="entry name" value="LytTR"/>
    <property type="match status" value="1"/>
</dbReference>
<keyword evidence="2" id="KW-0597">Phosphoprotein</keyword>
<organism evidence="5 6">
    <name type="scientific">Fibrella rubiginis</name>
    <dbReference type="NCBI Taxonomy" id="2817060"/>
    <lineage>
        <taxon>Bacteria</taxon>
        <taxon>Pseudomonadati</taxon>
        <taxon>Bacteroidota</taxon>
        <taxon>Cytophagia</taxon>
        <taxon>Cytophagales</taxon>
        <taxon>Spirosomataceae</taxon>
        <taxon>Fibrella</taxon>
    </lineage>
</organism>
<keyword evidence="6" id="KW-1185">Reference proteome</keyword>
<sequence length="249" mass="27797">MTPLAILIVEDNTITAMHLRQTLEKAGHTVTGMARTLQSAVTAVKTQRPDLALIDIQLDEKSTGNGIATARELLEQHHMPIIFLTADPELATYQSAIETMPAAYLLKPFRTDELLMNIDLAYHNFQSTQSETVDALMATYVWVPIKDGYEKVTVADVLYIEAAKSYAHIVLADASKHLVTTNLNTVAQYFRGATFFRLSRSYVVNLSHVKQLKDNSLIFSDGKITLDIQPTGRKELIKKLTVIRTKPPK</sequence>
<dbReference type="Proteomes" id="UP000664034">
    <property type="component" value="Unassembled WGS sequence"/>
</dbReference>
<evidence type="ECO:0000259" key="4">
    <source>
        <dbReference type="PROSITE" id="PS50930"/>
    </source>
</evidence>
<evidence type="ECO:0000256" key="2">
    <source>
        <dbReference type="PROSITE-ProRule" id="PRU00169"/>
    </source>
</evidence>
<dbReference type="GO" id="GO:0006355">
    <property type="term" value="P:regulation of DNA-templated transcription"/>
    <property type="evidence" value="ECO:0007669"/>
    <property type="project" value="TreeGrafter"/>
</dbReference>
<dbReference type="GO" id="GO:0032993">
    <property type="term" value="C:protein-DNA complex"/>
    <property type="evidence" value="ECO:0007669"/>
    <property type="project" value="TreeGrafter"/>
</dbReference>
<dbReference type="EMBL" id="JAFMYV010000004">
    <property type="protein sequence ID" value="MBO0937035.1"/>
    <property type="molecule type" value="Genomic_DNA"/>
</dbReference>
<dbReference type="Gene3D" id="2.40.50.1020">
    <property type="entry name" value="LytTr DNA-binding domain"/>
    <property type="match status" value="1"/>
</dbReference>
<dbReference type="SMART" id="SM00850">
    <property type="entry name" value="LytTR"/>
    <property type="match status" value="1"/>
</dbReference>
<evidence type="ECO:0000259" key="3">
    <source>
        <dbReference type="PROSITE" id="PS50110"/>
    </source>
</evidence>
<keyword evidence="1" id="KW-0238">DNA-binding</keyword>
<dbReference type="PANTHER" id="PTHR48111">
    <property type="entry name" value="REGULATOR OF RPOS"/>
    <property type="match status" value="1"/>
</dbReference>
<dbReference type="CDD" id="cd17534">
    <property type="entry name" value="REC_DC-like"/>
    <property type="match status" value="1"/>
</dbReference>
<dbReference type="PROSITE" id="PS50110">
    <property type="entry name" value="RESPONSE_REGULATORY"/>
    <property type="match status" value="1"/>
</dbReference>
<dbReference type="AlphaFoldDB" id="A0A939GHU1"/>
<dbReference type="GO" id="GO:0000156">
    <property type="term" value="F:phosphorelay response regulator activity"/>
    <property type="evidence" value="ECO:0007669"/>
    <property type="project" value="TreeGrafter"/>
</dbReference>
<evidence type="ECO:0000313" key="6">
    <source>
        <dbReference type="Proteomes" id="UP000664034"/>
    </source>
</evidence>
<protein>
    <submittedName>
        <fullName evidence="5">Response regulator</fullName>
    </submittedName>
</protein>
<dbReference type="InterPro" id="IPR039420">
    <property type="entry name" value="WalR-like"/>
</dbReference>
<dbReference type="Pfam" id="PF00072">
    <property type="entry name" value="Response_reg"/>
    <property type="match status" value="1"/>
</dbReference>
<evidence type="ECO:0000313" key="5">
    <source>
        <dbReference type="EMBL" id="MBO0937035.1"/>
    </source>
</evidence>
<dbReference type="RefSeq" id="WP_207364588.1">
    <property type="nucleotide sequence ID" value="NZ_JAFMYV010000004.1"/>
</dbReference>
<dbReference type="SUPFAM" id="SSF52172">
    <property type="entry name" value="CheY-like"/>
    <property type="match status" value="1"/>
</dbReference>
<dbReference type="SMART" id="SM00448">
    <property type="entry name" value="REC"/>
    <property type="match status" value="1"/>
</dbReference>
<comment type="caution">
    <text evidence="5">The sequence shown here is derived from an EMBL/GenBank/DDBJ whole genome shotgun (WGS) entry which is preliminary data.</text>
</comment>
<name>A0A939GHU1_9BACT</name>
<accession>A0A939GHU1</accession>
<feature type="modified residue" description="4-aspartylphosphate" evidence="2">
    <location>
        <position position="55"/>
    </location>
</feature>
<dbReference type="PANTHER" id="PTHR48111:SF38">
    <property type="entry name" value="TWO-COMPONENT RESPONSE REGULATOR"/>
    <property type="match status" value="1"/>
</dbReference>